<proteinExistence type="predicted"/>
<organism evidence="2 3">
    <name type="scientific">Candidatus Jidaibacter acanthamoebae</name>
    <dbReference type="NCBI Taxonomy" id="86105"/>
    <lineage>
        <taxon>Bacteria</taxon>
        <taxon>Pseudomonadati</taxon>
        <taxon>Pseudomonadota</taxon>
        <taxon>Alphaproteobacteria</taxon>
        <taxon>Rickettsiales</taxon>
        <taxon>Candidatus Midichloriaceae</taxon>
        <taxon>Candidatus Jidaibacter</taxon>
    </lineage>
</organism>
<dbReference type="InterPro" id="IPR027796">
    <property type="entry name" value="OTT_1508_deam-like"/>
</dbReference>
<dbReference type="EMBL" id="JSWE01000223">
    <property type="protein sequence ID" value="KIE04187.1"/>
    <property type="molecule type" value="Genomic_DNA"/>
</dbReference>
<gene>
    <name evidence="2" type="ORF">NF27_JF00650</name>
</gene>
<feature type="compositionally biased region" description="Polar residues" evidence="1">
    <location>
        <begin position="938"/>
        <end position="948"/>
    </location>
</feature>
<reference evidence="2 3" key="1">
    <citation type="submission" date="2014-11" db="EMBL/GenBank/DDBJ databases">
        <title>A Rickettsiales Symbiont of Amoebae With Ancient Features.</title>
        <authorList>
            <person name="Schulz F."/>
            <person name="Martijn J."/>
            <person name="Wascher F."/>
            <person name="Kostanjsek R."/>
            <person name="Ettema T.J."/>
            <person name="Horn M."/>
        </authorList>
    </citation>
    <scope>NUCLEOTIDE SEQUENCE [LARGE SCALE GENOMIC DNA]</scope>
    <source>
        <strain evidence="2 3">UWC36</strain>
    </source>
</reference>
<dbReference type="Pfam" id="PF14441">
    <property type="entry name" value="OTT_1508_deam"/>
    <property type="match status" value="1"/>
</dbReference>
<feature type="region of interest" description="Disordered" evidence="1">
    <location>
        <begin position="466"/>
        <end position="493"/>
    </location>
</feature>
<protein>
    <recommendedName>
        <fullName evidence="4">Ubiquitin-like protease family profile domain-containing protein</fullName>
    </recommendedName>
</protein>
<sequence length="964" mass="112074">MKEGSIEPKFKKQKLIQEISEEKRCLDRLSRLLEMSSQGYTAACFVNNKILISDNEIDSKTQFEEFKQQEDSKIQLIKDVMKYFSLFARRRLLINREKVFSSICLNRIKGEELGYIKLDEKTIKNIALDVLNHRNTWRKEYESKITSYGVEQRRYVAPAYELSTILARDFIRIERFLFEHPNHNLTKAFAGNNLDFVKIGEYGEIPYKSYSLMQDELINEYGYIILAFGHENAHAEGKIVDYLLFTDVIQNAKEPIYIGISKLCCHDCSLALDAVNEYKNNLRTMHKGKKVGVHQEIDYIQRRGTHNLVLPWFKTMFLYNNKELGYAASHRGFYFDNKGDDHPIPFNESIKKFADKWGEENTYVYIDYKAIAKIRSQKSAKTLLESLEKENVKKRKIRDQAPQISRMHQYSLSSIKSSEEEKERAPLRDLTTEQLFKNLFRHYTDLEAHRLISKLYEDLENLQRKRKKGDTEYQAGDNDRNTKGRSQDSDKDAKYNAFNRYKDNSYWYQTEDINAIGNQLIQKIGDNVIFTTALGRGGKELDIKNHLSKFIEKLDSGKKIVGVYNIGNLHWIAFLVMKDNQNRVTVFYKDSAGSKKINDFESDIRKVFQEDIQFKVYEGSEQKDGASCGVFALKNIEVFANTPSHLLSKNSFFNPASSGDYAKDIRKARKELAVHYTLDIYNQNCEILKDQVIRENIINSHKGEAEKLKEIITNNMGDLEAASIAVEIRCSPDNPYKYFYLIRCGIEQISEVKGIIDQIAYDHETSFVNNDEVILKIPFDSLRETELRTLASQADEIQSENIIIEPHVIDNNFIKALKINELPGEKVTKAINEKLGINIPSDFDLKAWLKKKPEIEEFLKAEEYDERRMKEALEEIMKNYENPFLKFFVDSSIIEFKANALKLMRELFDAQYLEDKGLNSTTSKENFLFNEEGDNFKDNQGSPASSFSDRVLSKRQDILHNKRG</sequence>
<feature type="region of interest" description="Disordered" evidence="1">
    <location>
        <begin position="931"/>
        <end position="964"/>
    </location>
</feature>
<comment type="caution">
    <text evidence="2">The sequence shown here is derived from an EMBL/GenBank/DDBJ whole genome shotgun (WGS) entry which is preliminary data.</text>
</comment>
<dbReference type="SUPFAM" id="SSF54001">
    <property type="entry name" value="Cysteine proteinases"/>
    <property type="match status" value="1"/>
</dbReference>
<accession>A0A0C1MQD9</accession>
<dbReference type="RefSeq" id="WP_039459396.1">
    <property type="nucleotide sequence ID" value="NZ_JSWE01000223.1"/>
</dbReference>
<dbReference type="InterPro" id="IPR038765">
    <property type="entry name" value="Papain-like_cys_pep_sf"/>
</dbReference>
<evidence type="ECO:0000313" key="3">
    <source>
        <dbReference type="Proteomes" id="UP000031258"/>
    </source>
</evidence>
<feature type="compositionally biased region" description="Basic and acidic residues" evidence="1">
    <location>
        <begin position="477"/>
        <end position="493"/>
    </location>
</feature>
<feature type="compositionally biased region" description="Basic and acidic residues" evidence="1">
    <location>
        <begin position="951"/>
        <end position="964"/>
    </location>
</feature>
<evidence type="ECO:0000256" key="1">
    <source>
        <dbReference type="SAM" id="MobiDB-lite"/>
    </source>
</evidence>
<dbReference type="Proteomes" id="UP000031258">
    <property type="component" value="Unassembled WGS sequence"/>
</dbReference>
<keyword evidence="3" id="KW-1185">Reference proteome</keyword>
<dbReference type="OrthoDB" id="7162257at2"/>
<dbReference type="AlphaFoldDB" id="A0A0C1MQD9"/>
<evidence type="ECO:0008006" key="4">
    <source>
        <dbReference type="Google" id="ProtNLM"/>
    </source>
</evidence>
<dbReference type="Gene3D" id="3.40.395.10">
    <property type="entry name" value="Adenoviral Proteinase, Chain A"/>
    <property type="match status" value="1"/>
</dbReference>
<name>A0A0C1MQD9_9RICK</name>
<evidence type="ECO:0000313" key="2">
    <source>
        <dbReference type="EMBL" id="KIE04187.1"/>
    </source>
</evidence>